<dbReference type="OrthoDB" id="9784270at2"/>
<proteinExistence type="predicted"/>
<protein>
    <submittedName>
        <fullName evidence="3">Stage V sporulation protein R</fullName>
    </submittedName>
</protein>
<organism evidence="3 4">
    <name type="scientific">Arboricoccus pini</name>
    <dbReference type="NCBI Taxonomy" id="1963835"/>
    <lineage>
        <taxon>Bacteria</taxon>
        <taxon>Pseudomonadati</taxon>
        <taxon>Pseudomonadota</taxon>
        <taxon>Alphaproteobacteria</taxon>
        <taxon>Geminicoccales</taxon>
        <taxon>Geminicoccaceae</taxon>
        <taxon>Arboricoccus</taxon>
    </lineage>
</organism>
<name>A0A212QWR3_9PROT</name>
<dbReference type="EMBL" id="FYEH01000004">
    <property type="protein sequence ID" value="SNB63988.1"/>
    <property type="molecule type" value="Genomic_DNA"/>
</dbReference>
<feature type="domain" description="SpoVR protein-like N-terminal" evidence="1">
    <location>
        <begin position="3"/>
        <end position="391"/>
    </location>
</feature>
<evidence type="ECO:0000313" key="4">
    <source>
        <dbReference type="Proteomes" id="UP000197065"/>
    </source>
</evidence>
<evidence type="ECO:0000259" key="1">
    <source>
        <dbReference type="Pfam" id="PF04293"/>
    </source>
</evidence>
<evidence type="ECO:0000313" key="3">
    <source>
        <dbReference type="EMBL" id="SNB63988.1"/>
    </source>
</evidence>
<dbReference type="PANTHER" id="PTHR30029">
    <property type="entry name" value="STAGE V SPORULATION PROTEIN R"/>
    <property type="match status" value="1"/>
</dbReference>
<gene>
    <name evidence="3" type="ORF">SAMN07250955_10412</name>
</gene>
<dbReference type="InterPro" id="IPR007390">
    <property type="entry name" value="Spore_V_R"/>
</dbReference>
<feature type="domain" description="SpoVR-like C-terminal" evidence="2">
    <location>
        <begin position="395"/>
        <end position="446"/>
    </location>
</feature>
<dbReference type="PANTHER" id="PTHR30029:SF2">
    <property type="entry name" value="STAGE V SPORULATION PROTEIN R"/>
    <property type="match status" value="1"/>
</dbReference>
<dbReference type="Proteomes" id="UP000197065">
    <property type="component" value="Unassembled WGS sequence"/>
</dbReference>
<evidence type="ECO:0000259" key="2">
    <source>
        <dbReference type="Pfam" id="PF24755"/>
    </source>
</evidence>
<dbReference type="AlphaFoldDB" id="A0A212QWR3"/>
<dbReference type="Pfam" id="PF24755">
    <property type="entry name" value="SpoVR_C"/>
    <property type="match status" value="1"/>
</dbReference>
<dbReference type="InterPro" id="IPR057008">
    <property type="entry name" value="SpoVR-like_C"/>
</dbReference>
<reference evidence="3 4" key="1">
    <citation type="submission" date="2017-06" db="EMBL/GenBank/DDBJ databases">
        <authorList>
            <person name="Kim H.J."/>
            <person name="Triplett B.A."/>
        </authorList>
    </citation>
    <scope>NUCLEOTIDE SEQUENCE [LARGE SCALE GENOMIC DNA]</scope>
    <source>
        <strain evidence="3 4">B29T1</strain>
    </source>
</reference>
<accession>A0A212QWR3</accession>
<dbReference type="RefSeq" id="WP_088560619.1">
    <property type="nucleotide sequence ID" value="NZ_FYEH01000004.1"/>
</dbReference>
<dbReference type="Pfam" id="PF04293">
    <property type="entry name" value="SpoVR"/>
    <property type="match status" value="1"/>
</dbReference>
<keyword evidence="4" id="KW-1185">Reference proteome</keyword>
<dbReference type="InterPro" id="IPR056174">
    <property type="entry name" value="SpoVR_N"/>
</dbReference>
<sequence length="467" mass="54133">MTNWTIADLEYWNAQIQAKVEEFELDCYVQEFEVCDQNAMLGYMAYHGMPAHYPHWSFGKSYEQTKTMYDYGVQGLPYEMVINSDPCLAYLMRDNSLCLQILTIAHVYGHNDFFKNNFTFTSATRASETLSNFKVRAQRVRSYIEDPSIGDEQVELFLDAAHALSYNRSRNQAIKKLDHAGQRQRLIEMALPAPNEWAHLSQPQPIEMPDLQRIPLEPDPDILLFIRDHNPELAGWQRDILTIVDDEARYFIPQIETKIMNEGWASFWHHKIMTSIGLPPDIHMEFLVRHNQVVCPHPGGLNPYHVGYVLWHDIEQRFGGADTKEGRAKMFEVRESDRDVAFLRRFLTEEMCRELDLFSWRSRGEHLVVDAVADEEHWQEIRNTLLRQIGTEAMPTIKIKDADHKSSRGLYCVHEHDGRDLDIGNAEKTLNHLRTLWGGRVFLETKLKGKPAILSDGPDGFDAKLMV</sequence>